<reference evidence="3" key="1">
    <citation type="submission" date="2016-10" db="EMBL/GenBank/DDBJ databases">
        <authorList>
            <person name="Varghese N."/>
            <person name="Submissions S."/>
        </authorList>
    </citation>
    <scope>NUCLEOTIDE SEQUENCE [LARGE SCALE GENOMIC DNA]</scope>
    <source>
        <strain evidence="3">XBD1002</strain>
    </source>
</reference>
<organism evidence="2 3">
    <name type="scientific">Treponema bryantii</name>
    <dbReference type="NCBI Taxonomy" id="163"/>
    <lineage>
        <taxon>Bacteria</taxon>
        <taxon>Pseudomonadati</taxon>
        <taxon>Spirochaetota</taxon>
        <taxon>Spirochaetia</taxon>
        <taxon>Spirochaetales</taxon>
        <taxon>Treponemataceae</taxon>
        <taxon>Treponema</taxon>
    </lineage>
</organism>
<evidence type="ECO:0000313" key="3">
    <source>
        <dbReference type="Proteomes" id="UP000182737"/>
    </source>
</evidence>
<dbReference type="OrthoDB" id="360439at2"/>
<feature type="transmembrane region" description="Helical" evidence="1">
    <location>
        <begin position="12"/>
        <end position="32"/>
    </location>
</feature>
<keyword evidence="3" id="KW-1185">Reference proteome</keyword>
<protein>
    <submittedName>
        <fullName evidence="2">Uncharacterized protein</fullName>
    </submittedName>
</protein>
<accession>A0A1I3J1Z5</accession>
<keyword evidence="1" id="KW-0812">Transmembrane</keyword>
<proteinExistence type="predicted"/>
<dbReference type="EMBL" id="FORI01000002">
    <property type="protein sequence ID" value="SFI54209.1"/>
    <property type="molecule type" value="Genomic_DNA"/>
</dbReference>
<sequence>MKQQISYKNFFINYAIFILIVSIVFGILIYVVKVSQKSWEKNLKAAIEYTLAETEPDTWEVGKSIRINNPLSTGAACFDGRNKKSGENCKFVIIRIQTFYGPHAGIYIIDNTGVPVFKGYSSLHGRGAVQLANSFNGRRVEYWNKRIMELLK</sequence>
<dbReference type="AlphaFoldDB" id="A0A1I3J1Z5"/>
<gene>
    <name evidence="2" type="ORF">SAMN04487775_102282</name>
</gene>
<name>A0A1I3J1Z5_9SPIR</name>
<keyword evidence="1" id="KW-1133">Transmembrane helix</keyword>
<evidence type="ECO:0000256" key="1">
    <source>
        <dbReference type="SAM" id="Phobius"/>
    </source>
</evidence>
<keyword evidence="1" id="KW-0472">Membrane</keyword>
<evidence type="ECO:0000313" key="2">
    <source>
        <dbReference type="EMBL" id="SFI54209.1"/>
    </source>
</evidence>
<dbReference type="Proteomes" id="UP000182737">
    <property type="component" value="Unassembled WGS sequence"/>
</dbReference>
<dbReference type="RefSeq" id="WP_074930665.1">
    <property type="nucleotide sequence ID" value="NZ_FORI01000002.1"/>
</dbReference>